<gene>
    <name evidence="1" type="ORF">VSDG_03960</name>
</gene>
<dbReference type="EMBL" id="LJZO01000011">
    <property type="protein sequence ID" value="ROV99299.1"/>
    <property type="molecule type" value="Genomic_DNA"/>
</dbReference>
<evidence type="ECO:0000313" key="2">
    <source>
        <dbReference type="Proteomes" id="UP000284375"/>
    </source>
</evidence>
<organism evidence="1 2">
    <name type="scientific">Cytospora chrysosperma</name>
    <name type="common">Cytospora canker fungus</name>
    <name type="synonym">Sphaeria chrysosperma</name>
    <dbReference type="NCBI Taxonomy" id="252740"/>
    <lineage>
        <taxon>Eukaryota</taxon>
        <taxon>Fungi</taxon>
        <taxon>Dikarya</taxon>
        <taxon>Ascomycota</taxon>
        <taxon>Pezizomycotina</taxon>
        <taxon>Sordariomycetes</taxon>
        <taxon>Sordariomycetidae</taxon>
        <taxon>Diaporthales</taxon>
        <taxon>Cytosporaceae</taxon>
        <taxon>Cytospora</taxon>
    </lineage>
</organism>
<name>A0A423W7J0_CYTCH</name>
<reference evidence="1 2" key="1">
    <citation type="submission" date="2015-09" db="EMBL/GenBank/DDBJ databases">
        <title>Host preference determinants of Valsa canker pathogens revealed by comparative genomics.</title>
        <authorList>
            <person name="Yin Z."/>
            <person name="Huang L."/>
        </authorList>
    </citation>
    <scope>NUCLEOTIDE SEQUENCE [LARGE SCALE GENOMIC DNA]</scope>
    <source>
        <strain evidence="1 2">YSFL</strain>
    </source>
</reference>
<proteinExistence type="predicted"/>
<dbReference type="Gene3D" id="3.30.70.440">
    <property type="entry name" value="Killer toxin KP6 alpha-subunit"/>
    <property type="match status" value="1"/>
</dbReference>
<sequence>MTLHTYNKDTYNKDIYNKDTYNKDTYNKDTYNKDTYNKDEGKGNDLFVIDEGNKTLERSCADYMPVDKNAFPLSVYYKTGGLSV</sequence>
<protein>
    <submittedName>
        <fullName evidence="1">Uncharacterized protein</fullName>
    </submittedName>
</protein>
<dbReference type="Proteomes" id="UP000284375">
    <property type="component" value="Unassembled WGS sequence"/>
</dbReference>
<keyword evidence="2" id="KW-1185">Reference proteome</keyword>
<evidence type="ECO:0000313" key="1">
    <source>
        <dbReference type="EMBL" id="ROV99299.1"/>
    </source>
</evidence>
<comment type="caution">
    <text evidence="1">The sequence shown here is derived from an EMBL/GenBank/DDBJ whole genome shotgun (WGS) entry which is preliminary data.</text>
</comment>
<dbReference type="AlphaFoldDB" id="A0A423W7J0"/>
<dbReference type="OrthoDB" id="4095926at2759"/>
<accession>A0A423W7J0</accession>